<dbReference type="InterPro" id="IPR036388">
    <property type="entry name" value="WH-like_DNA-bd_sf"/>
</dbReference>
<comment type="caution">
    <text evidence="1">The sequence shown here is derived from an EMBL/GenBank/DDBJ whole genome shotgun (WGS) entry which is preliminary data.</text>
</comment>
<proteinExistence type="predicted"/>
<evidence type="ECO:0000313" key="2">
    <source>
        <dbReference type="Proteomes" id="UP001241848"/>
    </source>
</evidence>
<organism evidence="1 2">
    <name type="scientific">Paenibacillus zeirhizosphaerae</name>
    <dbReference type="NCBI Taxonomy" id="2987519"/>
    <lineage>
        <taxon>Bacteria</taxon>
        <taxon>Bacillati</taxon>
        <taxon>Bacillota</taxon>
        <taxon>Bacilli</taxon>
        <taxon>Bacillales</taxon>
        <taxon>Paenibacillaceae</taxon>
        <taxon>Paenibacillus</taxon>
    </lineage>
</organism>
<keyword evidence="2" id="KW-1185">Reference proteome</keyword>
<dbReference type="InterPro" id="IPR036390">
    <property type="entry name" value="WH_DNA-bd_sf"/>
</dbReference>
<dbReference type="Proteomes" id="UP001241848">
    <property type="component" value="Unassembled WGS sequence"/>
</dbReference>
<name>A0ABT9FMU4_9BACL</name>
<evidence type="ECO:0000313" key="1">
    <source>
        <dbReference type="EMBL" id="MDP4096030.1"/>
    </source>
</evidence>
<gene>
    <name evidence="1" type="ORF">OIN60_04415</name>
</gene>
<dbReference type="RefSeq" id="WP_305753659.1">
    <property type="nucleotide sequence ID" value="NZ_JAPCKK010000010.1"/>
</dbReference>
<protein>
    <submittedName>
        <fullName evidence="1">Uncharacterized protein</fullName>
    </submittedName>
</protein>
<dbReference type="SUPFAM" id="SSF46785">
    <property type="entry name" value="Winged helix' DNA-binding domain"/>
    <property type="match status" value="1"/>
</dbReference>
<dbReference type="EMBL" id="JAPCKK010000010">
    <property type="protein sequence ID" value="MDP4096030.1"/>
    <property type="molecule type" value="Genomic_DNA"/>
</dbReference>
<reference evidence="1 2" key="1">
    <citation type="submission" date="2022-10" db="EMBL/GenBank/DDBJ databases">
        <title>Paenibacillus description and whole genome data of maize root bacterial community.</title>
        <authorList>
            <person name="Marton D."/>
            <person name="Farkas M."/>
            <person name="Cserhati M."/>
        </authorList>
    </citation>
    <scope>NUCLEOTIDE SEQUENCE [LARGE SCALE GENOMIC DNA]</scope>
    <source>
        <strain evidence="1 2">P96</strain>
    </source>
</reference>
<sequence>MTSSQYGSGSEVQGKPELLERLIKDRGLEVFLSIMDKPSTAGELADRLGCSRAKMNYILDSMLKQEFITLHSEKVSGGIVEKCYSSKADTFHLLVGSSYSDSQRLSAAMYILGVVKTALLTNMNRGDLFHMGMVHAKVPVSRIDEYMTRLKELQQEFDDENLVSSDPDCEWHTLAVSLFRGPAPSN</sequence>
<accession>A0ABT9FMU4</accession>
<dbReference type="Gene3D" id="1.10.10.10">
    <property type="entry name" value="Winged helix-like DNA-binding domain superfamily/Winged helix DNA-binding domain"/>
    <property type="match status" value="1"/>
</dbReference>